<evidence type="ECO:0000256" key="2">
    <source>
        <dbReference type="SAM" id="MobiDB-lite"/>
    </source>
</evidence>
<comment type="similarity">
    <text evidence="1">Belongs to the VPS16 family.</text>
</comment>
<feature type="domain" description="Vps16 C-terminal" evidence="3">
    <location>
        <begin position="750"/>
        <end position="939"/>
    </location>
</feature>
<dbReference type="Pfam" id="PF04840">
    <property type="entry name" value="Vps16_C"/>
    <property type="match status" value="2"/>
</dbReference>
<feature type="region of interest" description="Disordered" evidence="2">
    <location>
        <begin position="446"/>
        <end position="465"/>
    </location>
</feature>
<accession>A0A316UIR2</accession>
<dbReference type="STRING" id="1569628.A0A316UIR2"/>
<evidence type="ECO:0000256" key="1">
    <source>
        <dbReference type="ARBA" id="ARBA00009250"/>
    </source>
</evidence>
<dbReference type="InterPro" id="IPR016534">
    <property type="entry name" value="VPS16"/>
</dbReference>
<organism evidence="5 6">
    <name type="scientific">Jaminaea rosea</name>
    <dbReference type="NCBI Taxonomy" id="1569628"/>
    <lineage>
        <taxon>Eukaryota</taxon>
        <taxon>Fungi</taxon>
        <taxon>Dikarya</taxon>
        <taxon>Basidiomycota</taxon>
        <taxon>Ustilaginomycotina</taxon>
        <taxon>Exobasidiomycetes</taxon>
        <taxon>Microstromatales</taxon>
        <taxon>Microstromatales incertae sedis</taxon>
        <taxon>Jaminaea</taxon>
    </lineage>
</organism>
<dbReference type="InterPro" id="IPR006926">
    <property type="entry name" value="Vps16_N"/>
</dbReference>
<dbReference type="SUPFAM" id="SSF82171">
    <property type="entry name" value="DPP6 N-terminal domain-like"/>
    <property type="match status" value="1"/>
</dbReference>
<proteinExistence type="inferred from homology"/>
<evidence type="ECO:0000259" key="4">
    <source>
        <dbReference type="Pfam" id="PF04841"/>
    </source>
</evidence>
<gene>
    <name evidence="5" type="ORF">BDZ90DRAFT_234397</name>
</gene>
<dbReference type="InterPro" id="IPR006925">
    <property type="entry name" value="Vps16_C"/>
</dbReference>
<protein>
    <recommendedName>
        <fullName evidence="7">Vacuolar protein sorting-associated protein 16 homolog</fullName>
    </recommendedName>
</protein>
<dbReference type="InterPro" id="IPR038132">
    <property type="entry name" value="Vps16_C_sf"/>
</dbReference>
<dbReference type="Gene3D" id="1.10.150.780">
    <property type="entry name" value="Vps16, C-terminal region"/>
    <property type="match status" value="1"/>
</dbReference>
<dbReference type="Pfam" id="PF04841">
    <property type="entry name" value="Vps16_N"/>
    <property type="match status" value="2"/>
</dbReference>
<dbReference type="EMBL" id="KZ819677">
    <property type="protein sequence ID" value="PWN25197.1"/>
    <property type="molecule type" value="Genomic_DNA"/>
</dbReference>
<feature type="domain" description="Vps16 N-terminal" evidence="4">
    <location>
        <begin position="9"/>
        <end position="115"/>
    </location>
</feature>
<evidence type="ECO:0008006" key="7">
    <source>
        <dbReference type="Google" id="ProtNLM"/>
    </source>
</evidence>
<dbReference type="GO" id="GO:0030897">
    <property type="term" value="C:HOPS complex"/>
    <property type="evidence" value="ECO:0007669"/>
    <property type="project" value="TreeGrafter"/>
</dbReference>
<reference evidence="5 6" key="1">
    <citation type="journal article" date="2018" name="Mol. Biol. Evol.">
        <title>Broad Genomic Sampling Reveals a Smut Pathogenic Ancestry of the Fungal Clade Ustilaginomycotina.</title>
        <authorList>
            <person name="Kijpornyongpan T."/>
            <person name="Mondo S.J."/>
            <person name="Barry K."/>
            <person name="Sandor L."/>
            <person name="Lee J."/>
            <person name="Lipzen A."/>
            <person name="Pangilinan J."/>
            <person name="LaButti K."/>
            <person name="Hainaut M."/>
            <person name="Henrissat B."/>
            <person name="Grigoriev I.V."/>
            <person name="Spatafora J.W."/>
            <person name="Aime M.C."/>
        </authorList>
    </citation>
    <scope>NUCLEOTIDE SEQUENCE [LARGE SCALE GENOMIC DNA]</scope>
    <source>
        <strain evidence="5 6">MCA 5214</strain>
    </source>
</reference>
<dbReference type="GO" id="GO:0003779">
    <property type="term" value="F:actin binding"/>
    <property type="evidence" value="ECO:0007669"/>
    <property type="project" value="TreeGrafter"/>
</dbReference>
<dbReference type="PIRSF" id="PIRSF007949">
    <property type="entry name" value="VPS16"/>
    <property type="match status" value="1"/>
</dbReference>
<evidence type="ECO:0000313" key="5">
    <source>
        <dbReference type="EMBL" id="PWN25197.1"/>
    </source>
</evidence>
<dbReference type="GO" id="GO:0006886">
    <property type="term" value="P:intracellular protein transport"/>
    <property type="evidence" value="ECO:0007669"/>
    <property type="project" value="InterPro"/>
</dbReference>
<sequence length="985" mass="106132">MPPPHPFLECSPLASVFYRKRDIYSLAWGHSDLSHFIVAAASNGGYVALTRDPRRLIALGRGAAVKPKVMVYTAAGQLVESIPWDPSNRIAGIGFSSNDELAIVLDEGILRLYTLQAPCPATTSTTASSSSTPESLPTPVTATCFYTQHSLGQDATETGVVEARIWQHGVVALTGGGRFVDFRFPSVNHDEGLLWDEYSRPPQPQLLPHFAPTANTQLGPQIPTAWSFVPPTSSASGVLEILLSPPPLPDPRGQSNGTTPPPPAYEAGTLLTLDSISACTDARLSRGPFSSISPSPNGKLLALVLQRDKKLWVVSADFQRSLSEFDLTECEGYQEAVQNGEEAAQAGSIAGVAGLRQAEWCGNNTVALAFTNASVVLVGPFGDSIVYNYSETSGVHLVAESDGVRVLSADRHELIQKVHEATAMVFRPGSSDPAALLLDASEQLSAPLSGGRHGDKSGDKSSTTRADEALRAISSSLPQAVDTCITAASHEWEPAWQRRLLRAAALGKSFLDAGVGYDSTRFVETSRRLRVLNAVRAYEIGVPASWEEFAGEEGEVDGMEALVRRLTARNHHLLALRIAEHLRLRPDAILKHWARAKIARSTAAASATAAGTGASRTARGAHGDDAALCSLIVRNFTSRTHSSVSYSSIASWAYTAGRVRLATRLLDHEPRAVDQVPLLLKMSQDRRALEKSVESGDTDLVWHVLLKLKAQLGRGEFFRVVQRPWQEDDDGDDPGKKAATAASRRAYASLAVSLLEVYARDFDPDLLRDLYFTDDRRLDSAILDLEFSTTSSDLPARQSHLSSASKLLSEDKAHSTDSKLVDEASRLLAFQAQLEKEDGGTGRTPWAGLSLHATLRHLFVRQWPKKAEKLRSDFKVSERAYQAARIDAAVSRRDWDGLWALLPANGARPSAAAGGYEAFVIKLVQAGQTGQAMRYVERASPLPGSGGAGGQAEKGDKTRLRALLGRLPPNVGGQMLARLDGRGGP</sequence>
<dbReference type="GO" id="GO:0042144">
    <property type="term" value="P:vacuole fusion, non-autophagic"/>
    <property type="evidence" value="ECO:0007669"/>
    <property type="project" value="TreeGrafter"/>
</dbReference>
<dbReference type="OrthoDB" id="1792at2759"/>
<keyword evidence="6" id="KW-1185">Reference proteome</keyword>
<dbReference type="Proteomes" id="UP000245884">
    <property type="component" value="Unassembled WGS sequence"/>
</dbReference>
<dbReference type="GO" id="GO:0016197">
    <property type="term" value="P:endosomal transport"/>
    <property type="evidence" value="ECO:0007669"/>
    <property type="project" value="TreeGrafter"/>
</dbReference>
<evidence type="ECO:0000313" key="6">
    <source>
        <dbReference type="Proteomes" id="UP000245884"/>
    </source>
</evidence>
<dbReference type="PANTHER" id="PTHR12811:SF0">
    <property type="entry name" value="VACUOLAR PROTEIN SORTING-ASSOCIATED PROTEIN 16 HOMOLOG"/>
    <property type="match status" value="1"/>
</dbReference>
<feature type="domain" description="Vps16 C-terminal" evidence="3">
    <location>
        <begin position="644"/>
        <end position="722"/>
    </location>
</feature>
<feature type="domain" description="Vps16 N-terminal" evidence="4">
    <location>
        <begin position="285"/>
        <end position="512"/>
    </location>
</feature>
<dbReference type="RefSeq" id="XP_025359809.1">
    <property type="nucleotide sequence ID" value="XM_025507007.1"/>
</dbReference>
<dbReference type="GeneID" id="37028830"/>
<evidence type="ECO:0000259" key="3">
    <source>
        <dbReference type="Pfam" id="PF04840"/>
    </source>
</evidence>
<dbReference type="AlphaFoldDB" id="A0A316UIR2"/>
<name>A0A316UIR2_9BASI</name>
<dbReference type="GO" id="GO:0005768">
    <property type="term" value="C:endosome"/>
    <property type="evidence" value="ECO:0007669"/>
    <property type="project" value="UniProtKB-ARBA"/>
</dbReference>
<dbReference type="PANTHER" id="PTHR12811">
    <property type="entry name" value="VACUOLAR PROTEIN SORTING VPS16"/>
    <property type="match status" value="1"/>
</dbReference>